<dbReference type="Pfam" id="PF13927">
    <property type="entry name" value="Ig_3"/>
    <property type="match status" value="2"/>
</dbReference>
<dbReference type="Gene3D" id="2.60.40.10">
    <property type="entry name" value="Immunoglobulins"/>
    <property type="match status" value="5"/>
</dbReference>
<dbReference type="AlphaFoldDB" id="A0A158PMQ3"/>
<evidence type="ECO:0000256" key="2">
    <source>
        <dbReference type="SAM" id="Phobius"/>
    </source>
</evidence>
<feature type="compositionally biased region" description="Basic and acidic residues" evidence="1">
    <location>
        <begin position="65"/>
        <end position="74"/>
    </location>
</feature>
<keyword evidence="2" id="KW-0812">Transmembrane</keyword>
<dbReference type="PANTHER" id="PTHR46958">
    <property type="entry name" value="B-CELL RECEPTOR CD22"/>
    <property type="match status" value="1"/>
</dbReference>
<evidence type="ECO:0000259" key="3">
    <source>
        <dbReference type="PROSITE" id="PS50835"/>
    </source>
</evidence>
<dbReference type="GO" id="GO:0042609">
    <property type="term" value="F:CD4 receptor binding"/>
    <property type="evidence" value="ECO:0007669"/>
    <property type="project" value="TreeGrafter"/>
</dbReference>
<dbReference type="GO" id="GO:0050859">
    <property type="term" value="P:negative regulation of B cell receptor signaling pathway"/>
    <property type="evidence" value="ECO:0007669"/>
    <property type="project" value="TreeGrafter"/>
</dbReference>
<evidence type="ECO:0000313" key="7">
    <source>
        <dbReference type="WBParaSite" id="ASIM_0000012101-mRNA-1"/>
    </source>
</evidence>
<dbReference type="PROSITE" id="PS50835">
    <property type="entry name" value="IG_LIKE"/>
    <property type="match status" value="3"/>
</dbReference>
<dbReference type="InterPro" id="IPR003961">
    <property type="entry name" value="FN3_dom"/>
</dbReference>
<feature type="domain" description="Ig-like" evidence="3">
    <location>
        <begin position="342"/>
        <end position="431"/>
    </location>
</feature>
<dbReference type="InterPro" id="IPR036116">
    <property type="entry name" value="FN3_sf"/>
</dbReference>
<accession>A0A158PMQ3</accession>
<evidence type="ECO:0000259" key="4">
    <source>
        <dbReference type="PROSITE" id="PS50853"/>
    </source>
</evidence>
<dbReference type="OrthoDB" id="6612025at2759"/>
<keyword evidence="2" id="KW-1133">Transmembrane helix</keyword>
<proteinExistence type="predicted"/>
<reference evidence="5 6" key="2">
    <citation type="submission" date="2018-11" db="EMBL/GenBank/DDBJ databases">
        <authorList>
            <consortium name="Pathogen Informatics"/>
        </authorList>
    </citation>
    <scope>NUCLEOTIDE SEQUENCE [LARGE SCALE GENOMIC DNA]</scope>
</reference>
<dbReference type="InterPro" id="IPR013783">
    <property type="entry name" value="Ig-like_fold"/>
</dbReference>
<dbReference type="SUPFAM" id="SSF48726">
    <property type="entry name" value="Immunoglobulin"/>
    <property type="match status" value="4"/>
</dbReference>
<dbReference type="InterPro" id="IPR007110">
    <property type="entry name" value="Ig-like_dom"/>
</dbReference>
<feature type="transmembrane region" description="Helical" evidence="2">
    <location>
        <begin position="646"/>
        <end position="669"/>
    </location>
</feature>
<dbReference type="GO" id="GO:0070062">
    <property type="term" value="C:extracellular exosome"/>
    <property type="evidence" value="ECO:0007669"/>
    <property type="project" value="TreeGrafter"/>
</dbReference>
<evidence type="ECO:0000256" key="1">
    <source>
        <dbReference type="SAM" id="MobiDB-lite"/>
    </source>
</evidence>
<dbReference type="GO" id="GO:0019903">
    <property type="term" value="F:protein phosphatase binding"/>
    <property type="evidence" value="ECO:0007669"/>
    <property type="project" value="TreeGrafter"/>
</dbReference>
<reference evidence="7" key="1">
    <citation type="submission" date="2016-04" db="UniProtKB">
        <authorList>
            <consortium name="WormBaseParasite"/>
        </authorList>
    </citation>
    <scope>IDENTIFICATION</scope>
</reference>
<gene>
    <name evidence="5" type="ORF">ASIM_LOCUS36</name>
</gene>
<dbReference type="SMART" id="SM00409">
    <property type="entry name" value="IG"/>
    <property type="match status" value="4"/>
</dbReference>
<dbReference type="CDD" id="cd00063">
    <property type="entry name" value="FN3"/>
    <property type="match status" value="1"/>
</dbReference>
<feature type="domain" description="Fibronectin type-III" evidence="4">
    <location>
        <begin position="442"/>
        <end position="539"/>
    </location>
</feature>
<dbReference type="SMART" id="SM00408">
    <property type="entry name" value="IGc2"/>
    <property type="match status" value="4"/>
</dbReference>
<dbReference type="Proteomes" id="UP000267096">
    <property type="component" value="Unassembled WGS sequence"/>
</dbReference>
<dbReference type="PANTHER" id="PTHR46958:SF1">
    <property type="entry name" value="B-CELL RECEPTOR CD22"/>
    <property type="match status" value="1"/>
</dbReference>
<feature type="domain" description="Ig-like" evidence="3">
    <location>
        <begin position="161"/>
        <end position="244"/>
    </location>
</feature>
<dbReference type="SUPFAM" id="SSF49265">
    <property type="entry name" value="Fibronectin type III"/>
    <property type="match status" value="1"/>
</dbReference>
<dbReference type="InterPro" id="IPR003599">
    <property type="entry name" value="Ig_sub"/>
</dbReference>
<name>A0A158PMQ3_ANISI</name>
<evidence type="ECO:0000313" key="5">
    <source>
        <dbReference type="EMBL" id="VDK17302.1"/>
    </source>
</evidence>
<keyword evidence="2" id="KW-0472">Membrane</keyword>
<evidence type="ECO:0000313" key="6">
    <source>
        <dbReference type="Proteomes" id="UP000267096"/>
    </source>
</evidence>
<dbReference type="GO" id="GO:0055037">
    <property type="term" value="C:recycling endosome"/>
    <property type="evidence" value="ECO:0007669"/>
    <property type="project" value="TreeGrafter"/>
</dbReference>
<organism evidence="7">
    <name type="scientific">Anisakis simplex</name>
    <name type="common">Herring worm</name>
    <dbReference type="NCBI Taxonomy" id="6269"/>
    <lineage>
        <taxon>Eukaryota</taxon>
        <taxon>Metazoa</taxon>
        <taxon>Ecdysozoa</taxon>
        <taxon>Nematoda</taxon>
        <taxon>Chromadorea</taxon>
        <taxon>Rhabditida</taxon>
        <taxon>Spirurina</taxon>
        <taxon>Ascaridomorpha</taxon>
        <taxon>Ascaridoidea</taxon>
        <taxon>Anisakidae</taxon>
        <taxon>Anisakis</taxon>
        <taxon>Anisakis simplex complex</taxon>
    </lineage>
</organism>
<feature type="domain" description="Ig-like" evidence="3">
    <location>
        <begin position="255"/>
        <end position="339"/>
    </location>
</feature>
<dbReference type="EMBL" id="UYRR01000006">
    <property type="protein sequence ID" value="VDK17302.1"/>
    <property type="molecule type" value="Genomic_DNA"/>
</dbReference>
<dbReference type="PROSITE" id="PS50853">
    <property type="entry name" value="FN3"/>
    <property type="match status" value="1"/>
</dbReference>
<feature type="region of interest" description="Disordered" evidence="1">
    <location>
        <begin position="61"/>
        <end position="82"/>
    </location>
</feature>
<dbReference type="CDD" id="cd00096">
    <property type="entry name" value="Ig"/>
    <property type="match status" value="2"/>
</dbReference>
<dbReference type="WBParaSite" id="ASIM_0000012101-mRNA-1">
    <property type="protein sequence ID" value="ASIM_0000012101-mRNA-1"/>
    <property type="gene ID" value="ASIM_0000012101"/>
</dbReference>
<protein>
    <submittedName>
        <fullName evidence="7">Protein turtle</fullName>
    </submittedName>
</protein>
<dbReference type="GO" id="GO:0005769">
    <property type="term" value="C:early endosome"/>
    <property type="evidence" value="ECO:0007669"/>
    <property type="project" value="TreeGrafter"/>
</dbReference>
<dbReference type="InterPro" id="IPR036179">
    <property type="entry name" value="Ig-like_dom_sf"/>
</dbReference>
<sequence length="715" mass="79833">MKSNTHTGRLARGTSLQLIIHSVQANDESLYQCSVAAFTRGAFSRPLLGDPIRLIVNSPPKIRRKNVDSHHNSNENKNASGNIDAPHEAIEEEYLPEGGTFHVECIADGAPTPKDDKVISTNRTLHIEHVSVTDRGIYECVAVNSEGRDSLRKWLRFSRDVQIDYAPSNKTVAENSSVFWHCNAKGYPSDITYSWFHNDTPIKASAVGLRAVVQGGDLGIRTVQRSDAGRYRCDASNGLTKAVSATAFLDVQYIPQASSTNSEVYLLGKGLGGSLQCDFDANPPISFVVWTHNGALLPNADGTRLNLDEVKDEHSGIYACQAFNSIGSSRAFEIHVAIAEPPRFSSSPPPAIFAKLNSLVEVNCDGYGDPPPVQYWLRNRSVMLWWYCIPFKYFRIFQKKIESSKILLHSVSHNDFGVYECFLSNPVATISTQMFLYVQNTYPQAVSELTANCGMDSEQVEVHWKAGYDSGSEQHFRLFYREENEKNWHSTNSTDLNHTVVHHLSPFILHHLLVESSNIFGAINSSAITQTVCSRLNPPRNLRLNSANSLEWDMVDGAMAYRVQYRNSDDEMFSELLDTKETSVSLHDYVASTSSSRISSPSSNAPTSKSSSSWIDVRVSSLRPPNITSIPSNPFRFHVTKANTGLTLLIGIFGTILMVLLLLVLLWAVRRRFAKHRNARLKRINERYGFQSEKHVAAKQGKTLARRSMKAERKS</sequence>
<keyword evidence="6" id="KW-1185">Reference proteome</keyword>
<dbReference type="GO" id="GO:0033691">
    <property type="term" value="F:sialic acid binding"/>
    <property type="evidence" value="ECO:0007669"/>
    <property type="project" value="TreeGrafter"/>
</dbReference>
<dbReference type="InterPro" id="IPR003598">
    <property type="entry name" value="Ig_sub2"/>
</dbReference>
<dbReference type="GO" id="GO:0009897">
    <property type="term" value="C:external side of plasma membrane"/>
    <property type="evidence" value="ECO:0007669"/>
    <property type="project" value="TreeGrafter"/>
</dbReference>